<feature type="domain" description="ATP-citrate synthase/succinyl-CoA ligase C-terminal" evidence="2">
    <location>
        <begin position="126"/>
        <end position="219"/>
    </location>
</feature>
<dbReference type="Gene3D" id="3.40.50.720">
    <property type="entry name" value="NAD(P)-binding Rossmann-like Domain"/>
    <property type="match status" value="1"/>
</dbReference>
<dbReference type="Pfam" id="PF02629">
    <property type="entry name" value="CoA_binding"/>
    <property type="match status" value="1"/>
</dbReference>
<dbReference type="Gene3D" id="3.30.470.20">
    <property type="entry name" value="ATP-grasp fold, B domain"/>
    <property type="match status" value="1"/>
</dbReference>
<dbReference type="InterPro" id="IPR003781">
    <property type="entry name" value="CoA-bd"/>
</dbReference>
<evidence type="ECO:0000256" key="1">
    <source>
        <dbReference type="ARBA" id="ARBA00022741"/>
    </source>
</evidence>
<dbReference type="InterPro" id="IPR036291">
    <property type="entry name" value="NAD(P)-bd_dom_sf"/>
</dbReference>
<evidence type="ECO:0000313" key="5">
    <source>
        <dbReference type="Proteomes" id="UP000324767"/>
    </source>
</evidence>
<dbReference type="Proteomes" id="UP000324767">
    <property type="component" value="Unassembled WGS sequence"/>
</dbReference>
<sequence>MRSNLSSMAPRSLAVKDGEHLGLPVLPNMRAAKEQLKPDATAVYVAAHQAPAAIEEAIEAEIRLIVAVAEHIPIHDLLQIHSILSTQSKSRLVGANATGIISPIGRCRIGFQPLPTFSAGSVGIVAKSGTLSYETVASTTRAGVGQSLVIGMGGDVLAGTNFVDALRVFEHDDDTKGIIIVGEIGGRAEEEAAEWIKDYKRRTSNPKPIMALIGGNLRPVQLQINDAVCTHSVEDQSSTTTINCTAQKRSLYIKQSQAFDTLKDQGVRVAEEPAIPGKEYLLAVSIDRSNLCPCIVASPPTTAEDPYIEARRFPFDYRAGLDDNLIPSIIEHLQLKPPSTKPLTRIIHNVVNLFMTKEAFVLETRLSILSSSDLAISSARFGFDDAAFRSAQRQADVHALRNMQDEVAEEVEAEKDGIVYIKLTGKGTIGTLVNGAGLAMNTVDALSLCGGPVANFLDTGGKATAATVAASFRLVLSDPRVRAVSINIFGGLTRCDMIAEGVVVAYRELGVRVPVVVMLRGTNEGDGQRMIAESGLALHAFDDFEEAAAKVIELAGGEEEGE</sequence>
<dbReference type="GO" id="GO:0004775">
    <property type="term" value="F:succinate-CoA ligase (ADP-forming) activity"/>
    <property type="evidence" value="ECO:0007669"/>
    <property type="project" value="TreeGrafter"/>
</dbReference>
<dbReference type="GO" id="GO:0009361">
    <property type="term" value="C:succinate-CoA ligase complex (ADP-forming)"/>
    <property type="evidence" value="ECO:0007669"/>
    <property type="project" value="TreeGrafter"/>
</dbReference>
<dbReference type="GO" id="GO:0005739">
    <property type="term" value="C:mitochondrion"/>
    <property type="evidence" value="ECO:0007669"/>
    <property type="project" value="TreeGrafter"/>
</dbReference>
<organism evidence="4 5">
    <name type="scientific">Lasallia pustulata</name>
    <dbReference type="NCBI Taxonomy" id="136370"/>
    <lineage>
        <taxon>Eukaryota</taxon>
        <taxon>Fungi</taxon>
        <taxon>Dikarya</taxon>
        <taxon>Ascomycota</taxon>
        <taxon>Pezizomycotina</taxon>
        <taxon>Lecanoromycetes</taxon>
        <taxon>OSLEUM clade</taxon>
        <taxon>Umbilicariomycetidae</taxon>
        <taxon>Umbilicariales</taxon>
        <taxon>Umbilicariaceae</taxon>
        <taxon>Lasallia</taxon>
    </lineage>
</organism>
<dbReference type="InterPro" id="IPR005811">
    <property type="entry name" value="SUCC_ACL_C"/>
</dbReference>
<proteinExistence type="predicted"/>
<dbReference type="PROSITE" id="PS01217">
    <property type="entry name" value="SUCCINYL_COA_LIG_3"/>
    <property type="match status" value="1"/>
</dbReference>
<gene>
    <name evidence="4" type="ORF">FRX48_01202</name>
</gene>
<evidence type="ECO:0000259" key="2">
    <source>
        <dbReference type="Pfam" id="PF00549"/>
    </source>
</evidence>
<dbReference type="GO" id="GO:0000166">
    <property type="term" value="F:nucleotide binding"/>
    <property type="evidence" value="ECO:0007669"/>
    <property type="project" value="UniProtKB-KW"/>
</dbReference>
<dbReference type="FunFam" id="3.40.50.261:FF:000001">
    <property type="entry name" value="Succinate--CoA ligase [ADP-forming] subunit beta"/>
    <property type="match status" value="1"/>
</dbReference>
<feature type="domain" description="ATP-citrate synthase/succinyl-CoA ligase C-terminal" evidence="2">
    <location>
        <begin position="432"/>
        <end position="552"/>
    </location>
</feature>
<dbReference type="SUPFAM" id="SSF56059">
    <property type="entry name" value="Glutathione synthetase ATP-binding domain-like"/>
    <property type="match status" value="1"/>
</dbReference>
<keyword evidence="1" id="KW-0547">Nucleotide-binding</keyword>
<dbReference type="PANTHER" id="PTHR11117:SF6">
    <property type="entry name" value="SYNTHETASE SUBUNIT ALPHA, PUTATIVE (AFU_ORTHOLOGUE AFUA_1G10830)-RELATED"/>
    <property type="match status" value="1"/>
</dbReference>
<dbReference type="InterPro" id="IPR016102">
    <property type="entry name" value="Succinyl-CoA_synth-like"/>
</dbReference>
<name>A0A5M8PXN9_9LECA</name>
<dbReference type="Gene3D" id="3.40.50.261">
    <property type="entry name" value="Succinyl-CoA synthetase domains"/>
    <property type="match status" value="2"/>
</dbReference>
<dbReference type="SUPFAM" id="SSF51735">
    <property type="entry name" value="NAD(P)-binding Rossmann-fold domains"/>
    <property type="match status" value="1"/>
</dbReference>
<accession>A0A5M8PXN9</accession>
<dbReference type="EMBL" id="VXIT01000002">
    <property type="protein sequence ID" value="KAA6414453.1"/>
    <property type="molecule type" value="Genomic_DNA"/>
</dbReference>
<evidence type="ECO:0000313" key="4">
    <source>
        <dbReference type="EMBL" id="KAA6414453.1"/>
    </source>
</evidence>
<dbReference type="Pfam" id="PF00549">
    <property type="entry name" value="Ligase_CoA"/>
    <property type="match status" value="2"/>
</dbReference>
<dbReference type="OrthoDB" id="1664372at2759"/>
<dbReference type="PRINTS" id="PR01798">
    <property type="entry name" value="SCOASYNTHASE"/>
</dbReference>
<dbReference type="GO" id="GO:0004776">
    <property type="term" value="F:succinate-CoA ligase (GDP-forming) activity"/>
    <property type="evidence" value="ECO:0007669"/>
    <property type="project" value="TreeGrafter"/>
</dbReference>
<dbReference type="PANTHER" id="PTHR11117">
    <property type="entry name" value="SUCCINYL-COA LIGASE SUBUNIT ALPHA"/>
    <property type="match status" value="1"/>
</dbReference>
<comment type="caution">
    <text evidence="4">The sequence shown here is derived from an EMBL/GenBank/DDBJ whole genome shotgun (WGS) entry which is preliminary data.</text>
</comment>
<dbReference type="GO" id="GO:0006099">
    <property type="term" value="P:tricarboxylic acid cycle"/>
    <property type="evidence" value="ECO:0007669"/>
    <property type="project" value="TreeGrafter"/>
</dbReference>
<dbReference type="AlphaFoldDB" id="A0A5M8PXN9"/>
<dbReference type="SUPFAM" id="SSF52210">
    <property type="entry name" value="Succinyl-CoA synthetase domains"/>
    <property type="match status" value="2"/>
</dbReference>
<evidence type="ECO:0000259" key="3">
    <source>
        <dbReference type="Pfam" id="PF02629"/>
    </source>
</evidence>
<dbReference type="InterPro" id="IPR017866">
    <property type="entry name" value="Succ-CoA_synthase_bsu_CS"/>
</dbReference>
<reference evidence="4 5" key="1">
    <citation type="submission" date="2019-09" db="EMBL/GenBank/DDBJ databases">
        <title>The hologenome of the rock-dwelling lichen Lasallia pustulata.</title>
        <authorList>
            <person name="Greshake Tzovaras B."/>
            <person name="Segers F."/>
            <person name="Bicker A."/>
            <person name="Dal Grande F."/>
            <person name="Otte J."/>
            <person name="Hankeln T."/>
            <person name="Schmitt I."/>
            <person name="Ebersberger I."/>
        </authorList>
    </citation>
    <scope>NUCLEOTIDE SEQUENCE [LARGE SCALE GENOMIC DNA]</scope>
    <source>
        <strain evidence="4">A1-1</strain>
    </source>
</reference>
<protein>
    <submittedName>
        <fullName evidence="4">Succinyl-alpha subunit</fullName>
    </submittedName>
</protein>
<feature type="domain" description="CoA-binding" evidence="3">
    <location>
        <begin position="19"/>
        <end position="71"/>
    </location>
</feature>